<comment type="caution">
    <text evidence="1">The sequence shown here is derived from an EMBL/GenBank/DDBJ whole genome shotgun (WGS) entry which is preliminary data.</text>
</comment>
<organism evidence="1 2">
    <name type="scientific">Irpex rosettiformis</name>
    <dbReference type="NCBI Taxonomy" id="378272"/>
    <lineage>
        <taxon>Eukaryota</taxon>
        <taxon>Fungi</taxon>
        <taxon>Dikarya</taxon>
        <taxon>Basidiomycota</taxon>
        <taxon>Agaricomycotina</taxon>
        <taxon>Agaricomycetes</taxon>
        <taxon>Polyporales</taxon>
        <taxon>Irpicaceae</taxon>
        <taxon>Irpex</taxon>
    </lineage>
</organism>
<proteinExistence type="predicted"/>
<dbReference type="Proteomes" id="UP001055072">
    <property type="component" value="Unassembled WGS sequence"/>
</dbReference>
<keyword evidence="2" id="KW-1185">Reference proteome</keyword>
<name>A0ACB8U311_9APHY</name>
<evidence type="ECO:0000313" key="1">
    <source>
        <dbReference type="EMBL" id="KAI0088772.1"/>
    </source>
</evidence>
<protein>
    <submittedName>
        <fullName evidence="1">Uncharacterized protein</fullName>
    </submittedName>
</protein>
<accession>A0ACB8U311</accession>
<dbReference type="EMBL" id="MU274912">
    <property type="protein sequence ID" value="KAI0088772.1"/>
    <property type="molecule type" value="Genomic_DNA"/>
</dbReference>
<gene>
    <name evidence="1" type="ORF">BDY19DRAFT_945851</name>
</gene>
<reference evidence="1" key="1">
    <citation type="journal article" date="2021" name="Environ. Microbiol.">
        <title>Gene family expansions and transcriptome signatures uncover fungal adaptations to wood decay.</title>
        <authorList>
            <person name="Hage H."/>
            <person name="Miyauchi S."/>
            <person name="Viragh M."/>
            <person name="Drula E."/>
            <person name="Min B."/>
            <person name="Chaduli D."/>
            <person name="Navarro D."/>
            <person name="Favel A."/>
            <person name="Norest M."/>
            <person name="Lesage-Meessen L."/>
            <person name="Balint B."/>
            <person name="Merenyi Z."/>
            <person name="de Eugenio L."/>
            <person name="Morin E."/>
            <person name="Martinez A.T."/>
            <person name="Baldrian P."/>
            <person name="Stursova M."/>
            <person name="Martinez M.J."/>
            <person name="Novotny C."/>
            <person name="Magnuson J.K."/>
            <person name="Spatafora J.W."/>
            <person name="Maurice S."/>
            <person name="Pangilinan J."/>
            <person name="Andreopoulos W."/>
            <person name="LaButti K."/>
            <person name="Hundley H."/>
            <person name="Na H."/>
            <person name="Kuo A."/>
            <person name="Barry K."/>
            <person name="Lipzen A."/>
            <person name="Henrissat B."/>
            <person name="Riley R."/>
            <person name="Ahrendt S."/>
            <person name="Nagy L.G."/>
            <person name="Grigoriev I.V."/>
            <person name="Martin F."/>
            <person name="Rosso M.N."/>
        </authorList>
    </citation>
    <scope>NUCLEOTIDE SEQUENCE</scope>
    <source>
        <strain evidence="1">CBS 384.51</strain>
    </source>
</reference>
<sequence>MAGSWLQLTAVKRLTQAGGLNVLFGRPWRLVTLVCAFVLFSGYERLLERCSGQPQALTWTGMVSACAAPASWDSVAQS</sequence>
<evidence type="ECO:0000313" key="2">
    <source>
        <dbReference type="Proteomes" id="UP001055072"/>
    </source>
</evidence>